<dbReference type="EMBL" id="UOFR01000082">
    <property type="protein sequence ID" value="VAX01131.1"/>
    <property type="molecule type" value="Genomic_DNA"/>
</dbReference>
<dbReference type="PROSITE" id="PS51832">
    <property type="entry name" value="HD_GYP"/>
    <property type="match status" value="1"/>
</dbReference>
<feature type="domain" description="HD-GYP" evidence="2">
    <location>
        <begin position="217"/>
        <end position="316"/>
    </location>
</feature>
<dbReference type="CDD" id="cd00077">
    <property type="entry name" value="HDc"/>
    <property type="match status" value="1"/>
</dbReference>
<keyword evidence="1" id="KW-0812">Transmembrane</keyword>
<dbReference type="Gene3D" id="1.10.3210.10">
    <property type="entry name" value="Hypothetical protein af1432"/>
    <property type="match status" value="1"/>
</dbReference>
<accession>A0A3B1AHH8</accession>
<dbReference type="InterPro" id="IPR037522">
    <property type="entry name" value="HD_GYP_dom"/>
</dbReference>
<sequence>MSDFVYKGLRKRIIIATVIISVVLASIVYLTNYRQIDTSVADIARDRAERFNLVFDNLLNDPANLDPDAIRNALIKFSNTHTQNHIGEFIYVTIFDKNANAITQMAEADAEAMIEITEISKSNNDRLKSTTTTYLQSFQIDNRYHVYIQVPLWNSSGNISAIVEGIFRVSDEAINTIWTKTFLTILFAIGIVMITAIILYPVITRLTKRLARYSDALLTSNLETIKVLGSAIAKRDNDTDAHNSRVTIYAILLAKEINLDPLKIQSLIKGAFLHDVGKIGIRDNVLLKPGRLDNDEFDIMKTHVNHGNEIIAGLHY</sequence>
<dbReference type="PANTHER" id="PTHR45228:SF1">
    <property type="entry name" value="CYCLIC DI-GMP PHOSPHODIESTERASE TM_0186"/>
    <property type="match status" value="1"/>
</dbReference>
<organism evidence="3">
    <name type="scientific">hydrothermal vent metagenome</name>
    <dbReference type="NCBI Taxonomy" id="652676"/>
    <lineage>
        <taxon>unclassified sequences</taxon>
        <taxon>metagenomes</taxon>
        <taxon>ecological metagenomes</taxon>
    </lineage>
</organism>
<gene>
    <name evidence="3" type="ORF">MNBD_GAMMA21-1863</name>
</gene>
<dbReference type="Pfam" id="PF01966">
    <property type="entry name" value="HD"/>
    <property type="match status" value="1"/>
</dbReference>
<evidence type="ECO:0000313" key="3">
    <source>
        <dbReference type="EMBL" id="VAX01131.1"/>
    </source>
</evidence>
<evidence type="ECO:0000256" key="1">
    <source>
        <dbReference type="SAM" id="Phobius"/>
    </source>
</evidence>
<proteinExistence type="predicted"/>
<dbReference type="PANTHER" id="PTHR45228">
    <property type="entry name" value="CYCLIC DI-GMP PHOSPHODIESTERASE TM_0186-RELATED"/>
    <property type="match status" value="1"/>
</dbReference>
<dbReference type="SUPFAM" id="SSF109604">
    <property type="entry name" value="HD-domain/PDEase-like"/>
    <property type="match status" value="1"/>
</dbReference>
<protein>
    <submittedName>
        <fullName evidence="3">Response regulator</fullName>
    </submittedName>
</protein>
<dbReference type="InterPro" id="IPR006674">
    <property type="entry name" value="HD_domain"/>
</dbReference>
<dbReference type="InterPro" id="IPR052020">
    <property type="entry name" value="Cyclic_di-GMP/3'3'-cGAMP_PDE"/>
</dbReference>
<feature type="transmembrane region" description="Helical" evidence="1">
    <location>
        <begin position="12"/>
        <end position="30"/>
    </location>
</feature>
<keyword evidence="1" id="KW-0472">Membrane</keyword>
<dbReference type="InterPro" id="IPR003607">
    <property type="entry name" value="HD/PDEase_dom"/>
</dbReference>
<name>A0A3B1AHH8_9ZZZZ</name>
<feature type="transmembrane region" description="Helical" evidence="1">
    <location>
        <begin position="182"/>
        <end position="203"/>
    </location>
</feature>
<keyword evidence="1" id="KW-1133">Transmembrane helix</keyword>
<evidence type="ECO:0000259" key="2">
    <source>
        <dbReference type="PROSITE" id="PS51832"/>
    </source>
</evidence>
<reference evidence="3" key="1">
    <citation type="submission" date="2018-06" db="EMBL/GenBank/DDBJ databases">
        <authorList>
            <person name="Zhirakovskaya E."/>
        </authorList>
    </citation>
    <scope>NUCLEOTIDE SEQUENCE</scope>
</reference>
<dbReference type="AlphaFoldDB" id="A0A3B1AHH8"/>